<name>A0A2G9YLF0_9BACT</name>
<accession>A0A2G9YLF0</accession>
<dbReference type="EMBL" id="PCRK01000050">
    <property type="protein sequence ID" value="PIP19543.1"/>
    <property type="molecule type" value="Genomic_DNA"/>
</dbReference>
<comment type="cofactor">
    <cofactor evidence="5 7">
        <name>Zn(2+)</name>
        <dbReference type="ChEBI" id="CHEBI:29105"/>
    </cofactor>
    <text evidence="5 7">Binds 1 zinc ion per subunit.</text>
</comment>
<organism evidence="8 9">
    <name type="scientific">Candidatus Sherwoodlollariibacterium unditelluris</name>
    <dbReference type="NCBI Taxonomy" id="1974757"/>
    <lineage>
        <taxon>Bacteria</taxon>
        <taxon>Pseudomonadati</taxon>
        <taxon>Candidatus Omnitrophota</taxon>
        <taxon>Candidatus Sherwoodlollariibacterium</taxon>
    </lineage>
</organism>
<dbReference type="PIRSF" id="PIRSF006113">
    <property type="entry name" value="PTP_synth"/>
    <property type="match status" value="1"/>
</dbReference>
<evidence type="ECO:0000256" key="4">
    <source>
        <dbReference type="ARBA" id="ARBA00048807"/>
    </source>
</evidence>
<feature type="active site" description="Proton acceptor" evidence="6">
    <location>
        <position position="23"/>
    </location>
</feature>
<dbReference type="GO" id="GO:0046872">
    <property type="term" value="F:metal ion binding"/>
    <property type="evidence" value="ECO:0007669"/>
    <property type="project" value="UniProtKB-KW"/>
</dbReference>
<evidence type="ECO:0000256" key="5">
    <source>
        <dbReference type="PIRNR" id="PIRNR006113"/>
    </source>
</evidence>
<feature type="active site" description="Charge relay system" evidence="6">
    <location>
        <position position="67"/>
    </location>
</feature>
<feature type="active site" description="Charge relay system" evidence="6">
    <location>
        <position position="108"/>
    </location>
</feature>
<gene>
    <name evidence="8" type="primary">queD</name>
    <name evidence="8" type="ORF">COX41_02345</name>
</gene>
<dbReference type="EC" id="4.-.-.-" evidence="5"/>
<reference evidence="8 9" key="1">
    <citation type="submission" date="2017-09" db="EMBL/GenBank/DDBJ databases">
        <title>Depth-based differentiation of microbial function through sediment-hosted aquifers and enrichment of novel symbionts in the deep terrestrial subsurface.</title>
        <authorList>
            <person name="Probst A.J."/>
            <person name="Ladd B."/>
            <person name="Jarett J.K."/>
            <person name="Geller-Mcgrath D.E."/>
            <person name="Sieber C.M."/>
            <person name="Emerson J.B."/>
            <person name="Anantharaman K."/>
            <person name="Thomas B.C."/>
            <person name="Malmstrom R."/>
            <person name="Stieglmeier M."/>
            <person name="Klingl A."/>
            <person name="Woyke T."/>
            <person name="Ryan C.M."/>
            <person name="Banfield J.F."/>
        </authorList>
    </citation>
    <scope>NUCLEOTIDE SEQUENCE [LARGE SCALE GENOMIC DNA]</scope>
    <source>
        <strain evidence="8">CG23_combo_of_CG06-09_8_20_14_all_41_10</strain>
    </source>
</reference>
<feature type="binding site" evidence="7">
    <location>
        <position position="27"/>
    </location>
    <ligand>
        <name>Zn(2+)</name>
        <dbReference type="ChEBI" id="CHEBI:29105"/>
    </ligand>
</feature>
<protein>
    <recommendedName>
        <fullName evidence="3 5">6-carboxy-5,6,7,8-tetrahydropterin synthase</fullName>
        <ecNumber evidence="5">4.-.-.-</ecNumber>
    </recommendedName>
</protein>
<dbReference type="NCBIfam" id="TIGR03367">
    <property type="entry name" value="queuosine_QueD"/>
    <property type="match status" value="1"/>
</dbReference>
<keyword evidence="5" id="KW-0671">Queuosine biosynthesis</keyword>
<dbReference type="InterPro" id="IPR007115">
    <property type="entry name" value="6-PTP_synth/QueD"/>
</dbReference>
<evidence type="ECO:0000256" key="3">
    <source>
        <dbReference type="ARBA" id="ARBA00018141"/>
    </source>
</evidence>
<evidence type="ECO:0000256" key="1">
    <source>
        <dbReference type="ARBA" id="ARBA00005061"/>
    </source>
</evidence>
<evidence type="ECO:0000256" key="7">
    <source>
        <dbReference type="PIRSR" id="PIRSR006113-2"/>
    </source>
</evidence>
<evidence type="ECO:0000256" key="6">
    <source>
        <dbReference type="PIRSR" id="PIRSR006113-1"/>
    </source>
</evidence>
<evidence type="ECO:0000313" key="8">
    <source>
        <dbReference type="EMBL" id="PIP19543.1"/>
    </source>
</evidence>
<keyword evidence="5 7" id="KW-0479">Metal-binding</keyword>
<feature type="binding site" evidence="7">
    <location>
        <position position="29"/>
    </location>
    <ligand>
        <name>Zn(2+)</name>
        <dbReference type="ChEBI" id="CHEBI:29105"/>
    </ligand>
</feature>
<comment type="pathway">
    <text evidence="1 5">Purine metabolism; 7-cyano-7-deazaguanine biosynthesis.</text>
</comment>
<comment type="caution">
    <text evidence="8">The sequence shown here is derived from an EMBL/GenBank/DDBJ whole genome shotgun (WGS) entry which is preliminary data.</text>
</comment>
<keyword evidence="5" id="KW-0456">Lyase</keyword>
<dbReference type="AlphaFoldDB" id="A0A2G9YLF0"/>
<dbReference type="Gene3D" id="3.30.479.10">
    <property type="entry name" value="6-pyruvoyl tetrahydropterin synthase/QueD"/>
    <property type="match status" value="1"/>
</dbReference>
<keyword evidence="5 7" id="KW-0862">Zinc</keyword>
<dbReference type="PANTHER" id="PTHR12589:SF8">
    <property type="entry name" value="6-CARBOXY-5,6,7,8-TETRAHYDROPTERIN SYNTHASE"/>
    <property type="match status" value="1"/>
</dbReference>
<evidence type="ECO:0000313" key="9">
    <source>
        <dbReference type="Proteomes" id="UP000231292"/>
    </source>
</evidence>
<proteinExistence type="inferred from homology"/>
<dbReference type="InterPro" id="IPR038418">
    <property type="entry name" value="6-PTP_synth/QueD_sf"/>
</dbReference>
<dbReference type="PANTHER" id="PTHR12589">
    <property type="entry name" value="PYRUVOYL TETRAHYDROBIOPTERIN SYNTHASE"/>
    <property type="match status" value="1"/>
</dbReference>
<comment type="similarity">
    <text evidence="2 5">Belongs to the PTPS family. QueD subfamily.</text>
</comment>
<dbReference type="UniPathway" id="UPA00391"/>
<comment type="catalytic activity">
    <reaction evidence="4 5">
        <text>7,8-dihydroneopterin 3'-triphosphate + H2O = 6-carboxy-5,6,7,8-tetrahydropterin + triphosphate + acetaldehyde + 2 H(+)</text>
        <dbReference type="Rhea" id="RHEA:27966"/>
        <dbReference type="ChEBI" id="CHEBI:15343"/>
        <dbReference type="ChEBI" id="CHEBI:15377"/>
        <dbReference type="ChEBI" id="CHEBI:15378"/>
        <dbReference type="ChEBI" id="CHEBI:18036"/>
        <dbReference type="ChEBI" id="CHEBI:58462"/>
        <dbReference type="ChEBI" id="CHEBI:61032"/>
        <dbReference type="EC" id="4.1.2.50"/>
    </reaction>
</comment>
<feature type="binding site" evidence="7">
    <location>
        <position position="14"/>
    </location>
    <ligand>
        <name>Zn(2+)</name>
        <dbReference type="ChEBI" id="CHEBI:29105"/>
    </ligand>
</feature>
<dbReference type="GO" id="GO:0070497">
    <property type="term" value="F:6-carboxytetrahydropterin synthase activity"/>
    <property type="evidence" value="ECO:0007669"/>
    <property type="project" value="UniProtKB-EC"/>
</dbReference>
<dbReference type="GO" id="GO:0008616">
    <property type="term" value="P:tRNA queuosine(34) biosynthetic process"/>
    <property type="evidence" value="ECO:0007669"/>
    <property type="project" value="UniProtKB-KW"/>
</dbReference>
<dbReference type="SUPFAM" id="SSF55620">
    <property type="entry name" value="Tetrahydrobiopterin biosynthesis enzymes-like"/>
    <property type="match status" value="1"/>
</dbReference>
<sequence length="119" mass="13675">MYKIKVEAEFSSAHNLRGYKGKCEELHGHNWKVELAAGSKNLDKVGMVLDFKFLKRKLNSVLDKLDHKYLNRVDYFKKANPTSENIAKYIYDRLGDKVPGLVSITVWESEKSCATYDGE</sequence>
<evidence type="ECO:0000256" key="2">
    <source>
        <dbReference type="ARBA" id="ARBA00008900"/>
    </source>
</evidence>
<dbReference type="Pfam" id="PF01242">
    <property type="entry name" value="PTPS"/>
    <property type="match status" value="1"/>
</dbReference>
<dbReference type="Proteomes" id="UP000231292">
    <property type="component" value="Unassembled WGS sequence"/>
</dbReference>